<protein>
    <submittedName>
        <fullName evidence="2">Rhodanese-like protein</fullName>
    </submittedName>
</protein>
<dbReference type="Gene3D" id="3.40.250.10">
    <property type="entry name" value="Rhodanese-like domain"/>
    <property type="match status" value="1"/>
</dbReference>
<dbReference type="HOGENOM" id="CLU_089574_15_4_10"/>
<evidence type="ECO:0000313" key="3">
    <source>
        <dbReference type="Proteomes" id="UP000008641"/>
    </source>
</evidence>
<gene>
    <name evidence="2" type="ordered locus">Weevi_2018</name>
</gene>
<dbReference type="InterPro" id="IPR050229">
    <property type="entry name" value="GlpE_sulfurtransferase"/>
</dbReference>
<sequence length="94" mass="10254">MTTTEAIKNPNATLIDVREPYELETDGVIDGAINIPLGEVPQKLEEIKEMPKPLVFFCRSGNRSATAAQFMQENGVEDVYNGGGADEVNEILKA</sequence>
<evidence type="ECO:0000259" key="1">
    <source>
        <dbReference type="PROSITE" id="PS50206"/>
    </source>
</evidence>
<dbReference type="AlphaFoldDB" id="F0P1P7"/>
<dbReference type="InterPro" id="IPR001763">
    <property type="entry name" value="Rhodanese-like_dom"/>
</dbReference>
<dbReference type="eggNOG" id="COG0607">
    <property type="taxonomic scope" value="Bacteria"/>
</dbReference>
<dbReference type="KEGG" id="wvi:Weevi_2018"/>
<dbReference type="PROSITE" id="PS50206">
    <property type="entry name" value="RHODANESE_3"/>
    <property type="match status" value="1"/>
</dbReference>
<dbReference type="SUPFAM" id="SSF52821">
    <property type="entry name" value="Rhodanese/Cell cycle control phosphatase"/>
    <property type="match status" value="1"/>
</dbReference>
<evidence type="ECO:0000313" key="2">
    <source>
        <dbReference type="EMBL" id="ADX68694.1"/>
    </source>
</evidence>
<dbReference type="CDD" id="cd00158">
    <property type="entry name" value="RHOD"/>
    <property type="match status" value="1"/>
</dbReference>
<dbReference type="InterPro" id="IPR036873">
    <property type="entry name" value="Rhodanese-like_dom_sf"/>
</dbReference>
<dbReference type="EMBL" id="CP002455">
    <property type="protein sequence ID" value="ADX68694.1"/>
    <property type="molecule type" value="Genomic_DNA"/>
</dbReference>
<dbReference type="PANTHER" id="PTHR43031:SF1">
    <property type="entry name" value="PYRIDINE NUCLEOTIDE-DISULPHIDE OXIDOREDUCTASE"/>
    <property type="match status" value="1"/>
</dbReference>
<dbReference type="PANTHER" id="PTHR43031">
    <property type="entry name" value="FAD-DEPENDENT OXIDOREDUCTASE"/>
    <property type="match status" value="1"/>
</dbReference>
<organism evidence="2 3">
    <name type="scientific">Weeksella virosa (strain ATCC 43766 / DSM 16922 / JCM 21250 / CCUG 30538 / CDC 9751 / IAM 14551 / NBRC 16016 / NCTC 11634 / CL345/78)</name>
    <dbReference type="NCBI Taxonomy" id="865938"/>
    <lineage>
        <taxon>Bacteria</taxon>
        <taxon>Pseudomonadati</taxon>
        <taxon>Bacteroidota</taxon>
        <taxon>Flavobacteriia</taxon>
        <taxon>Flavobacteriales</taxon>
        <taxon>Weeksellaceae</taxon>
        <taxon>Weeksella</taxon>
    </lineage>
</organism>
<reference evidence="2 3" key="1">
    <citation type="journal article" date="2011" name="Stand. Genomic Sci.">
        <title>Complete genome sequence of Weeksella virosa type strain (9751).</title>
        <authorList>
            <person name="Lang E."/>
            <person name="Teshima H."/>
            <person name="Lucas S."/>
            <person name="Lapidus A."/>
            <person name="Hammon N."/>
            <person name="Deshpande S."/>
            <person name="Nolan M."/>
            <person name="Cheng J.F."/>
            <person name="Pitluck S."/>
            <person name="Liolios K."/>
            <person name="Pagani I."/>
            <person name="Mikhailova N."/>
            <person name="Ivanova N."/>
            <person name="Mavromatis K."/>
            <person name="Pati A."/>
            <person name="Tapia R."/>
            <person name="Han C."/>
            <person name="Goodwin L."/>
            <person name="Chen A."/>
            <person name="Palaniappan K."/>
            <person name="Land M."/>
            <person name="Hauser L."/>
            <person name="Chang Y.J."/>
            <person name="Jeffries C.D."/>
            <person name="Brambilla E.M."/>
            <person name="Kopitz M."/>
            <person name="Rohde M."/>
            <person name="Goker M."/>
            <person name="Tindall B.J."/>
            <person name="Detter J.C."/>
            <person name="Woyke T."/>
            <person name="Bristow J."/>
            <person name="Eisen J.A."/>
            <person name="Markowitz V."/>
            <person name="Hugenholtz P."/>
            <person name="Klenk H.P."/>
            <person name="Kyrpides N.C."/>
        </authorList>
    </citation>
    <scope>NUCLEOTIDE SEQUENCE [LARGE SCALE GENOMIC DNA]</scope>
    <source>
        <strain evidence="3">ATCC 43766 / DSM 16922 / JCM 21250 / NBRC 16016 / NCTC 11634 / CL345/78</strain>
    </source>
</reference>
<dbReference type="STRING" id="865938.Weevi_2018"/>
<dbReference type="Pfam" id="PF00581">
    <property type="entry name" value="Rhodanese"/>
    <property type="match status" value="1"/>
</dbReference>
<accession>F0P1P7</accession>
<dbReference type="SMART" id="SM00450">
    <property type="entry name" value="RHOD"/>
    <property type="match status" value="1"/>
</dbReference>
<name>F0P1P7_WEEVC</name>
<dbReference type="RefSeq" id="WP_013599082.1">
    <property type="nucleotide sequence ID" value="NC_015144.1"/>
</dbReference>
<feature type="domain" description="Rhodanese" evidence="1">
    <location>
        <begin position="8"/>
        <end position="90"/>
    </location>
</feature>
<dbReference type="Proteomes" id="UP000008641">
    <property type="component" value="Chromosome"/>
</dbReference>
<reference evidence="3" key="2">
    <citation type="journal article" date="2011" name="Stand. Genomic Sci.">
        <title>Complete genome sequence of Weeksella virosa type strain (9751T).</title>
        <authorList>
            <person name="Lang E."/>
            <person name="Teshima H."/>
            <person name="Lucas S."/>
            <person name="Lapidus A."/>
            <person name="Hammon N."/>
            <person name="Deshpande S."/>
            <person name="Nolan M."/>
            <person name="Cheng J."/>
            <person name="Pitluck S."/>
            <person name="Liolios K."/>
            <person name="Pagani I."/>
            <person name="Mikhailova N."/>
            <person name="Ivanova N."/>
            <person name="Mavromatis K."/>
            <person name="Pati A."/>
            <person name="Tapia R."/>
            <person name="Han C."/>
            <person name="Goodwin L."/>
            <person name="Chen A."/>
            <person name="Palaniappan K."/>
            <person name="Land M."/>
            <person name="Hauser L."/>
            <person name="Chang Y."/>
            <person name="Jeffries C."/>
            <person name="Brambilla E."/>
            <person name="Kopitz M."/>
            <person name="Rohde M."/>
            <person name="Goker M."/>
            <person name="Tindall B."/>
            <person name="Detter J."/>
            <person name="Woyke T."/>
            <person name="Bristow J."/>
            <person name="Eisen J."/>
            <person name="Markowitz V."/>
            <person name="Hugenholtz P."/>
            <person name="Klenk H."/>
            <person name="Kyrpides N."/>
        </authorList>
    </citation>
    <scope>NUCLEOTIDE SEQUENCE [LARGE SCALE GENOMIC DNA]</scope>
    <source>
        <strain evidence="3">ATCC 43766 / DSM 16922 / JCM 21250 / NBRC 16016 / NCTC 11634 / CL345/78</strain>
    </source>
</reference>
<proteinExistence type="predicted"/>
<keyword evidence="3" id="KW-1185">Reference proteome</keyword>